<evidence type="ECO:0000313" key="3">
    <source>
        <dbReference type="Proteomes" id="UP000335415"/>
    </source>
</evidence>
<evidence type="ECO:0000313" key="2">
    <source>
        <dbReference type="EMBL" id="KAA8998898.1"/>
    </source>
</evidence>
<keyword evidence="3" id="KW-1185">Reference proteome</keyword>
<accession>A0A5J5FYR8</accession>
<dbReference type="Proteomes" id="UP000335415">
    <property type="component" value="Unassembled WGS sequence"/>
</dbReference>
<dbReference type="RefSeq" id="WP_150435697.1">
    <property type="nucleotide sequence ID" value="NZ_VYKJ01000007.1"/>
</dbReference>
<keyword evidence="1" id="KW-0472">Membrane</keyword>
<dbReference type="EMBL" id="VYKJ01000007">
    <property type="protein sequence ID" value="KAA8998898.1"/>
    <property type="molecule type" value="Genomic_DNA"/>
</dbReference>
<feature type="transmembrane region" description="Helical" evidence="1">
    <location>
        <begin position="96"/>
        <end position="117"/>
    </location>
</feature>
<proteinExistence type="predicted"/>
<reference evidence="2 3" key="1">
    <citation type="submission" date="2019-09" db="EMBL/GenBank/DDBJ databases">
        <authorList>
            <person name="Li Y."/>
        </authorList>
    </citation>
    <scope>NUCLEOTIDE SEQUENCE [LARGE SCALE GENOMIC DNA]</scope>
    <source>
        <strain evidence="2 3">L3-3HA</strain>
    </source>
</reference>
<protein>
    <submittedName>
        <fullName evidence="2">Uncharacterized protein</fullName>
    </submittedName>
</protein>
<keyword evidence="1" id="KW-1133">Transmembrane helix</keyword>
<feature type="transmembrane region" description="Helical" evidence="1">
    <location>
        <begin position="123"/>
        <end position="144"/>
    </location>
</feature>
<gene>
    <name evidence="2" type="ORF">FJU30_14520</name>
</gene>
<sequence length="174" mass="20039">MRTSSGKVSIHTIRYQPSIKKSLISGMYIIEISLDGNNRIYHIRLPFNENLFLAENEYIEIHYIESGDTAEVIYITSLSDGTTYLIQHRADTKRRVITALSSILFIILIIISSFTPLGGVLENSLICITLPLIVCGIMLLIPMYQHPTKLQWKTWREIRNKLARTGKLTILRWF</sequence>
<evidence type="ECO:0000256" key="1">
    <source>
        <dbReference type="SAM" id="Phobius"/>
    </source>
</evidence>
<name>A0A5J5FYR8_9GAMM</name>
<dbReference type="AlphaFoldDB" id="A0A5J5FYR8"/>
<keyword evidence="1" id="KW-0812">Transmembrane</keyword>
<organism evidence="2 3">
    <name type="scientific">Affinibrenneria salicis</name>
    <dbReference type="NCBI Taxonomy" id="2590031"/>
    <lineage>
        <taxon>Bacteria</taxon>
        <taxon>Pseudomonadati</taxon>
        <taxon>Pseudomonadota</taxon>
        <taxon>Gammaproteobacteria</taxon>
        <taxon>Enterobacterales</taxon>
        <taxon>Pectobacteriaceae</taxon>
        <taxon>Affinibrenneria</taxon>
    </lineage>
</organism>
<comment type="caution">
    <text evidence="2">The sequence shown here is derived from an EMBL/GenBank/DDBJ whole genome shotgun (WGS) entry which is preliminary data.</text>
</comment>